<dbReference type="Proteomes" id="UP001596266">
    <property type="component" value="Unassembled WGS sequence"/>
</dbReference>
<dbReference type="InterPro" id="IPR003439">
    <property type="entry name" value="ABC_transporter-like_ATP-bd"/>
</dbReference>
<protein>
    <submittedName>
        <fullName evidence="5">ABC transporter ATP-binding protein</fullName>
    </submittedName>
</protein>
<keyword evidence="6" id="KW-1185">Reference proteome</keyword>
<dbReference type="PANTHER" id="PTHR42788">
    <property type="entry name" value="TAURINE IMPORT ATP-BINDING PROTEIN-RELATED"/>
    <property type="match status" value="1"/>
</dbReference>
<dbReference type="PROSITE" id="PS50893">
    <property type="entry name" value="ABC_TRANSPORTER_2"/>
    <property type="match status" value="1"/>
</dbReference>
<dbReference type="PROSITE" id="PS00211">
    <property type="entry name" value="ABC_TRANSPORTER_1"/>
    <property type="match status" value="1"/>
</dbReference>
<reference evidence="6" key="1">
    <citation type="journal article" date="2019" name="Int. J. Syst. Evol. Microbiol.">
        <title>The Global Catalogue of Microorganisms (GCM) 10K type strain sequencing project: providing services to taxonomists for standard genome sequencing and annotation.</title>
        <authorList>
            <consortium name="The Broad Institute Genomics Platform"/>
            <consortium name="The Broad Institute Genome Sequencing Center for Infectious Disease"/>
            <person name="Wu L."/>
            <person name="Ma J."/>
        </authorList>
    </citation>
    <scope>NUCLEOTIDE SEQUENCE [LARGE SCALE GENOMIC DNA]</scope>
    <source>
        <strain evidence="6">CGMCC 1.15277</strain>
    </source>
</reference>
<keyword evidence="1" id="KW-0813">Transport</keyword>
<dbReference type="Gene3D" id="3.40.50.300">
    <property type="entry name" value="P-loop containing nucleotide triphosphate hydrolases"/>
    <property type="match status" value="1"/>
</dbReference>
<evidence type="ECO:0000256" key="1">
    <source>
        <dbReference type="ARBA" id="ARBA00022448"/>
    </source>
</evidence>
<dbReference type="EMBL" id="JBHSUA010000025">
    <property type="protein sequence ID" value="MFC6397987.1"/>
    <property type="molecule type" value="Genomic_DNA"/>
</dbReference>
<comment type="caution">
    <text evidence="5">The sequence shown here is derived from an EMBL/GenBank/DDBJ whole genome shotgun (WGS) entry which is preliminary data.</text>
</comment>
<dbReference type="InterPro" id="IPR027417">
    <property type="entry name" value="P-loop_NTPase"/>
</dbReference>
<accession>A0ABW1X3Z1</accession>
<evidence type="ECO:0000313" key="6">
    <source>
        <dbReference type="Proteomes" id="UP001596266"/>
    </source>
</evidence>
<gene>
    <name evidence="5" type="ORF">ACFP57_13480</name>
</gene>
<sequence>MSTVSTAVGADQHAVDHPLIEIDRVEHRYITDSGDVVHALAETSLDIPRGQFVCVVGPSGCGKTTLLKQIAGFIKPTSGEVRVAGEHVTGPSAHRGVVFQHPNLYPWFTVAENAAFGLRLQGVGKRERLDQAQHQLEQVGLGEFANSKPYELSGGMQQRAQIARVLTTDPEVILMDEPFGALDALTRERLQADLLQLQRRTAKTIFFITHSVEEAVFLGDRVVVMGARPGHVVLDQPIELSAHAGHQLGPEMRSLPEFIELRDRIAGAIEH</sequence>
<keyword evidence="2" id="KW-0547">Nucleotide-binding</keyword>
<dbReference type="Pfam" id="PF00005">
    <property type="entry name" value="ABC_tran"/>
    <property type="match status" value="1"/>
</dbReference>
<dbReference type="InterPro" id="IPR050166">
    <property type="entry name" value="ABC_transporter_ATP-bind"/>
</dbReference>
<evidence type="ECO:0000313" key="5">
    <source>
        <dbReference type="EMBL" id="MFC6397987.1"/>
    </source>
</evidence>
<dbReference type="InterPro" id="IPR017871">
    <property type="entry name" value="ABC_transporter-like_CS"/>
</dbReference>
<organism evidence="5 6">
    <name type="scientific">Luteococcus sanguinis</name>
    <dbReference type="NCBI Taxonomy" id="174038"/>
    <lineage>
        <taxon>Bacteria</taxon>
        <taxon>Bacillati</taxon>
        <taxon>Actinomycetota</taxon>
        <taxon>Actinomycetes</taxon>
        <taxon>Propionibacteriales</taxon>
        <taxon>Propionibacteriaceae</taxon>
        <taxon>Luteococcus</taxon>
    </lineage>
</organism>
<dbReference type="GO" id="GO:0005524">
    <property type="term" value="F:ATP binding"/>
    <property type="evidence" value="ECO:0007669"/>
    <property type="project" value="UniProtKB-KW"/>
</dbReference>
<keyword evidence="3 5" id="KW-0067">ATP-binding</keyword>
<dbReference type="InterPro" id="IPR003593">
    <property type="entry name" value="AAA+_ATPase"/>
</dbReference>
<dbReference type="CDD" id="cd03293">
    <property type="entry name" value="ABC_NrtD_SsuB_transporters"/>
    <property type="match status" value="1"/>
</dbReference>
<dbReference type="RefSeq" id="WP_343886806.1">
    <property type="nucleotide sequence ID" value="NZ_BAAAKI010000024.1"/>
</dbReference>
<evidence type="ECO:0000259" key="4">
    <source>
        <dbReference type="PROSITE" id="PS50893"/>
    </source>
</evidence>
<evidence type="ECO:0000256" key="3">
    <source>
        <dbReference type="ARBA" id="ARBA00022840"/>
    </source>
</evidence>
<evidence type="ECO:0000256" key="2">
    <source>
        <dbReference type="ARBA" id="ARBA00022741"/>
    </source>
</evidence>
<proteinExistence type="predicted"/>
<dbReference type="PANTHER" id="PTHR42788:SF13">
    <property type="entry name" value="ALIPHATIC SULFONATES IMPORT ATP-BINDING PROTEIN SSUB"/>
    <property type="match status" value="1"/>
</dbReference>
<dbReference type="SMART" id="SM00382">
    <property type="entry name" value="AAA"/>
    <property type="match status" value="1"/>
</dbReference>
<feature type="domain" description="ABC transporter" evidence="4">
    <location>
        <begin position="25"/>
        <end position="252"/>
    </location>
</feature>
<dbReference type="SUPFAM" id="SSF52540">
    <property type="entry name" value="P-loop containing nucleoside triphosphate hydrolases"/>
    <property type="match status" value="1"/>
</dbReference>
<name>A0ABW1X3Z1_9ACTN</name>